<dbReference type="EMBL" id="VJVV01000007">
    <property type="protein sequence ID" value="TRO80554.1"/>
    <property type="molecule type" value="Genomic_DNA"/>
</dbReference>
<gene>
    <name evidence="1" type="ORF">FL622_10680</name>
</gene>
<proteinExistence type="predicted"/>
<reference evidence="1 2" key="1">
    <citation type="submission" date="2019-07" db="EMBL/GenBank/DDBJ databases">
        <title>Insights of Desulfuromonas acetexigens electromicrobiology.</title>
        <authorList>
            <person name="Katuri K."/>
            <person name="Sapireddy V."/>
            <person name="Shaw D.R."/>
            <person name="Saikaly P."/>
        </authorList>
    </citation>
    <scope>NUCLEOTIDE SEQUENCE [LARGE SCALE GENOMIC DNA]</scope>
    <source>
        <strain evidence="1 2">2873</strain>
    </source>
</reference>
<sequence>MKPLRYLLPLVLVTVLSGCGLIYGQVMRSAEGVGEIQVISGDIGSLRPGSRILVVGPFAKTREAFYICRGEEAAYFAQQFKDKGLFHADLHVRPGFDDPQLAVTEIKGMASEPLTARLGLDRNPDLILFGTILTREMSVAPGRGVIMTVSYRLEFYNPATRQSTTFEVATRDIFADCIPGIVEALMEKIARR</sequence>
<dbReference type="RefSeq" id="WP_092058112.1">
    <property type="nucleotide sequence ID" value="NZ_FOJJ01000039.1"/>
</dbReference>
<accession>A0A550JBF9</accession>
<evidence type="ECO:0000313" key="1">
    <source>
        <dbReference type="EMBL" id="TRO80554.1"/>
    </source>
</evidence>
<evidence type="ECO:0000313" key="2">
    <source>
        <dbReference type="Proteomes" id="UP000317155"/>
    </source>
</evidence>
<name>A0A550JBF9_9BACT</name>
<dbReference type="OrthoDB" id="5405657at2"/>
<comment type="caution">
    <text evidence="1">The sequence shown here is derived from an EMBL/GenBank/DDBJ whole genome shotgun (WGS) entry which is preliminary data.</text>
</comment>
<dbReference type="Proteomes" id="UP000317155">
    <property type="component" value="Unassembled WGS sequence"/>
</dbReference>
<dbReference type="AlphaFoldDB" id="A0A550JBF9"/>
<keyword evidence="2" id="KW-1185">Reference proteome</keyword>
<protein>
    <recommendedName>
        <fullName evidence="3">Lipoprotein</fullName>
    </recommendedName>
</protein>
<evidence type="ECO:0008006" key="3">
    <source>
        <dbReference type="Google" id="ProtNLM"/>
    </source>
</evidence>
<organism evidence="1 2">
    <name type="scientific">Trichloromonas acetexigens</name>
    <dbReference type="NCBI Taxonomy" id="38815"/>
    <lineage>
        <taxon>Bacteria</taxon>
        <taxon>Pseudomonadati</taxon>
        <taxon>Thermodesulfobacteriota</taxon>
        <taxon>Desulfuromonadia</taxon>
        <taxon>Desulfuromonadales</taxon>
        <taxon>Trichloromonadaceae</taxon>
        <taxon>Trichloromonas</taxon>
    </lineage>
</organism>
<dbReference type="PROSITE" id="PS51257">
    <property type="entry name" value="PROKAR_LIPOPROTEIN"/>
    <property type="match status" value="1"/>
</dbReference>